<dbReference type="GO" id="GO:0008324">
    <property type="term" value="F:monoatomic cation transmembrane transporter activity"/>
    <property type="evidence" value="ECO:0007669"/>
    <property type="project" value="InterPro"/>
</dbReference>
<evidence type="ECO:0000259" key="1">
    <source>
        <dbReference type="PROSITE" id="PS51201"/>
    </source>
</evidence>
<dbReference type="InterPro" id="IPR050721">
    <property type="entry name" value="Trk_Ktr_HKT_K-transport"/>
</dbReference>
<organism evidence="2 3">
    <name type="scientific">Eubacterium ruminantium</name>
    <dbReference type="NCBI Taxonomy" id="42322"/>
    <lineage>
        <taxon>Bacteria</taxon>
        <taxon>Bacillati</taxon>
        <taxon>Bacillota</taxon>
        <taxon>Clostridia</taxon>
        <taxon>Eubacteriales</taxon>
        <taxon>Eubacteriaceae</taxon>
        <taxon>Eubacterium</taxon>
    </lineage>
</organism>
<dbReference type="Pfam" id="PF02080">
    <property type="entry name" value="TrkA_C"/>
    <property type="match status" value="1"/>
</dbReference>
<evidence type="ECO:0000313" key="2">
    <source>
        <dbReference type="EMBL" id="SJZ41462.1"/>
    </source>
</evidence>
<dbReference type="InterPro" id="IPR036291">
    <property type="entry name" value="NAD(P)-bd_dom_sf"/>
</dbReference>
<keyword evidence="3" id="KW-1185">Reference proteome</keyword>
<evidence type="ECO:0000313" key="3">
    <source>
        <dbReference type="Proteomes" id="UP000189857"/>
    </source>
</evidence>
<dbReference type="AlphaFoldDB" id="A0A1T4KGC3"/>
<dbReference type="InterPro" id="IPR036721">
    <property type="entry name" value="RCK_C_sf"/>
</dbReference>
<name>A0A1T4KGC3_9FIRM</name>
<reference evidence="2 3" key="1">
    <citation type="submission" date="2017-02" db="EMBL/GenBank/DDBJ databases">
        <authorList>
            <person name="Peterson S.W."/>
        </authorList>
    </citation>
    <scope>NUCLEOTIDE SEQUENCE [LARGE SCALE GENOMIC DNA]</scope>
    <source>
        <strain evidence="2 3">ATCC 17233</strain>
    </source>
</reference>
<dbReference type="PROSITE" id="PS51201">
    <property type="entry name" value="RCK_N"/>
    <property type="match status" value="1"/>
</dbReference>
<dbReference type="Proteomes" id="UP000189857">
    <property type="component" value="Unassembled WGS sequence"/>
</dbReference>
<dbReference type="InterPro" id="IPR003148">
    <property type="entry name" value="RCK_N"/>
</dbReference>
<dbReference type="Gene3D" id="3.40.50.720">
    <property type="entry name" value="NAD(P)-binding Rossmann-like Domain"/>
    <property type="match status" value="1"/>
</dbReference>
<dbReference type="SUPFAM" id="SSF116726">
    <property type="entry name" value="TrkA C-terminal domain-like"/>
    <property type="match status" value="1"/>
</dbReference>
<gene>
    <name evidence="2" type="ORF">SAMN02745110_00364</name>
</gene>
<proteinExistence type="predicted"/>
<feature type="domain" description="RCK N-terminal" evidence="1">
    <location>
        <begin position="2"/>
        <end position="118"/>
    </location>
</feature>
<dbReference type="OrthoDB" id="9776294at2"/>
<dbReference type="Pfam" id="PF02254">
    <property type="entry name" value="TrkA_N"/>
    <property type="match status" value="1"/>
</dbReference>
<dbReference type="PANTHER" id="PTHR43833">
    <property type="entry name" value="POTASSIUM CHANNEL PROTEIN 2-RELATED-RELATED"/>
    <property type="match status" value="1"/>
</dbReference>
<dbReference type="InterPro" id="IPR006037">
    <property type="entry name" value="RCK_C"/>
</dbReference>
<sequence length="214" mass="23662">MSKSFAVIGLGRFGKKLALSLYDMGAEVLAVDKSSEIVESVSGSVTYAIEADVSNIEAMKGIGINNMDAVVVAMGSDLTSSIMAVMAAKEQGVPKVVAKAADDRMGEILKRVGADQIIYPEEDTGLRTARKLISDTFLEFFDIDDNLCMLEMRPKEDWIGKNLVQLNLREKYRLNVVAVKDHSEMRSFIDPERALEEDTELLVIIEKNDLKLLK</sequence>
<dbReference type="RefSeq" id="WP_078786044.1">
    <property type="nucleotide sequence ID" value="NZ_FMTO01000003.1"/>
</dbReference>
<dbReference type="EMBL" id="FUXA01000004">
    <property type="protein sequence ID" value="SJZ41462.1"/>
    <property type="molecule type" value="Genomic_DNA"/>
</dbReference>
<dbReference type="GO" id="GO:0006813">
    <property type="term" value="P:potassium ion transport"/>
    <property type="evidence" value="ECO:0007669"/>
    <property type="project" value="InterPro"/>
</dbReference>
<dbReference type="PANTHER" id="PTHR43833:SF7">
    <property type="entry name" value="KTR SYSTEM POTASSIUM UPTAKE PROTEIN C"/>
    <property type="match status" value="1"/>
</dbReference>
<accession>A0A1T4KGC3</accession>
<protein>
    <submittedName>
        <fullName evidence="2">Trk system potassium uptake protein TrkA</fullName>
    </submittedName>
</protein>
<dbReference type="SUPFAM" id="SSF51735">
    <property type="entry name" value="NAD(P)-binding Rossmann-fold domains"/>
    <property type="match status" value="1"/>
</dbReference>
<dbReference type="Gene3D" id="3.30.70.1450">
    <property type="entry name" value="Regulator of K+ conductance, C-terminal domain"/>
    <property type="match status" value="1"/>
</dbReference>